<dbReference type="Pfam" id="PF00126">
    <property type="entry name" value="HTH_1"/>
    <property type="match status" value="1"/>
</dbReference>
<organism evidence="6 7">
    <name type="scientific">Pseudomonas fluorescens</name>
    <dbReference type="NCBI Taxonomy" id="294"/>
    <lineage>
        <taxon>Bacteria</taxon>
        <taxon>Pseudomonadati</taxon>
        <taxon>Pseudomonadota</taxon>
        <taxon>Gammaproteobacteria</taxon>
        <taxon>Pseudomonadales</taxon>
        <taxon>Pseudomonadaceae</taxon>
        <taxon>Pseudomonas</taxon>
    </lineage>
</organism>
<dbReference type="InterPro" id="IPR005119">
    <property type="entry name" value="LysR_subst-bd"/>
</dbReference>
<dbReference type="GO" id="GO:0003700">
    <property type="term" value="F:DNA-binding transcription factor activity"/>
    <property type="evidence" value="ECO:0007669"/>
    <property type="project" value="InterPro"/>
</dbReference>
<keyword evidence="4" id="KW-0804">Transcription</keyword>
<sequence length="302" mass="33325">MLKHWPPLSSLRGFEAAARLGSFHKAAQELNLTQSAISQQIRSLEAYLEQPLFFRSGRSVALTDAGHDLLSTTQAMLQQLAVGIRRLGQYQKPNQLVLNTTPAFARHWLLPRLADFRAQHPEVDLWIYSTDEVPDMATQTIDIAVRDDISAQAECSFKVLHADRLYPAGHPSLLSQPASRRTTLHGEREMDWSHWAVEAGIDVGQQDQGLNFSDPGLLLDAACAGLGIALVSQLLSRQAQADGVLQALVEDTIRGPNWALLTHRDSEHDPLAKSFIAWLSTHLSVDQTTEKAPAPNLPSSRP</sequence>
<dbReference type="PROSITE" id="PS50931">
    <property type="entry name" value="HTH_LYSR"/>
    <property type="match status" value="1"/>
</dbReference>
<dbReference type="Gene3D" id="1.10.10.10">
    <property type="entry name" value="Winged helix-like DNA-binding domain superfamily/Winged helix DNA-binding domain"/>
    <property type="match status" value="1"/>
</dbReference>
<keyword evidence="3" id="KW-0238">DNA-binding</keyword>
<dbReference type="InterPro" id="IPR000847">
    <property type="entry name" value="LysR_HTH_N"/>
</dbReference>
<evidence type="ECO:0000313" key="6">
    <source>
        <dbReference type="EMBL" id="VVO79535.1"/>
    </source>
</evidence>
<proteinExistence type="inferred from homology"/>
<protein>
    <submittedName>
        <fullName evidence="6">Glycine cleavage system transcriptional activator</fullName>
    </submittedName>
</protein>
<dbReference type="FunFam" id="1.10.10.10:FF:000001">
    <property type="entry name" value="LysR family transcriptional regulator"/>
    <property type="match status" value="1"/>
</dbReference>
<comment type="similarity">
    <text evidence="1">Belongs to the LysR transcriptional regulatory family.</text>
</comment>
<gene>
    <name evidence="6" type="primary">gcvA_3</name>
    <name evidence="6" type="ORF">PS896_01767</name>
</gene>
<evidence type="ECO:0000256" key="4">
    <source>
        <dbReference type="ARBA" id="ARBA00023163"/>
    </source>
</evidence>
<accession>A0A5E7ISZ4</accession>
<dbReference type="AlphaFoldDB" id="A0A5E7ISZ4"/>
<dbReference type="InterPro" id="IPR036388">
    <property type="entry name" value="WH-like_DNA-bd_sf"/>
</dbReference>
<evidence type="ECO:0000313" key="7">
    <source>
        <dbReference type="Proteomes" id="UP000377224"/>
    </source>
</evidence>
<dbReference type="GO" id="GO:0006351">
    <property type="term" value="P:DNA-templated transcription"/>
    <property type="evidence" value="ECO:0007669"/>
    <property type="project" value="TreeGrafter"/>
</dbReference>
<name>A0A5E7ISZ4_PSEFL</name>
<keyword evidence="2" id="KW-0805">Transcription regulation</keyword>
<reference evidence="6 7" key="1">
    <citation type="submission" date="2019-09" db="EMBL/GenBank/DDBJ databases">
        <authorList>
            <person name="Chandra G."/>
            <person name="Truman W A."/>
        </authorList>
    </citation>
    <scope>NUCLEOTIDE SEQUENCE [LARGE SCALE GENOMIC DNA]</scope>
    <source>
        <strain evidence="6">PS896</strain>
    </source>
</reference>
<dbReference type="EMBL" id="CABVIN010000001">
    <property type="protein sequence ID" value="VVO79535.1"/>
    <property type="molecule type" value="Genomic_DNA"/>
</dbReference>
<dbReference type="Pfam" id="PF03466">
    <property type="entry name" value="LysR_substrate"/>
    <property type="match status" value="1"/>
</dbReference>
<dbReference type="GO" id="GO:0043565">
    <property type="term" value="F:sequence-specific DNA binding"/>
    <property type="evidence" value="ECO:0007669"/>
    <property type="project" value="TreeGrafter"/>
</dbReference>
<dbReference type="Proteomes" id="UP000377224">
    <property type="component" value="Unassembled WGS sequence"/>
</dbReference>
<dbReference type="InterPro" id="IPR058163">
    <property type="entry name" value="LysR-type_TF_proteobact-type"/>
</dbReference>
<dbReference type="SUPFAM" id="SSF46785">
    <property type="entry name" value="Winged helix' DNA-binding domain"/>
    <property type="match status" value="1"/>
</dbReference>
<dbReference type="Gene3D" id="3.40.190.10">
    <property type="entry name" value="Periplasmic binding protein-like II"/>
    <property type="match status" value="2"/>
</dbReference>
<feature type="domain" description="HTH lysR-type" evidence="5">
    <location>
        <begin position="6"/>
        <end position="63"/>
    </location>
</feature>
<dbReference type="SUPFAM" id="SSF53850">
    <property type="entry name" value="Periplasmic binding protein-like II"/>
    <property type="match status" value="1"/>
</dbReference>
<evidence type="ECO:0000256" key="1">
    <source>
        <dbReference type="ARBA" id="ARBA00009437"/>
    </source>
</evidence>
<dbReference type="RefSeq" id="WP_122661273.1">
    <property type="nucleotide sequence ID" value="NZ_CABVIN010000001.1"/>
</dbReference>
<dbReference type="InterPro" id="IPR036390">
    <property type="entry name" value="WH_DNA-bd_sf"/>
</dbReference>
<dbReference type="PANTHER" id="PTHR30537:SF74">
    <property type="entry name" value="HTH-TYPE TRANSCRIPTIONAL REGULATOR TRPI"/>
    <property type="match status" value="1"/>
</dbReference>
<evidence type="ECO:0000259" key="5">
    <source>
        <dbReference type="PROSITE" id="PS50931"/>
    </source>
</evidence>
<evidence type="ECO:0000256" key="3">
    <source>
        <dbReference type="ARBA" id="ARBA00023125"/>
    </source>
</evidence>
<evidence type="ECO:0000256" key="2">
    <source>
        <dbReference type="ARBA" id="ARBA00023015"/>
    </source>
</evidence>
<dbReference type="PANTHER" id="PTHR30537">
    <property type="entry name" value="HTH-TYPE TRANSCRIPTIONAL REGULATOR"/>
    <property type="match status" value="1"/>
</dbReference>
<dbReference type="PRINTS" id="PR00039">
    <property type="entry name" value="HTHLYSR"/>
</dbReference>